<dbReference type="InterPro" id="IPR027417">
    <property type="entry name" value="P-loop_NTPase"/>
</dbReference>
<evidence type="ECO:0008006" key="2">
    <source>
        <dbReference type="Google" id="ProtNLM"/>
    </source>
</evidence>
<dbReference type="AlphaFoldDB" id="A0A382VRJ7"/>
<feature type="non-terminal residue" evidence="1">
    <location>
        <position position="1"/>
    </location>
</feature>
<protein>
    <recommendedName>
        <fullName evidence="2">SF4 helicase domain-containing protein</fullName>
    </recommendedName>
</protein>
<feature type="non-terminal residue" evidence="1">
    <location>
        <position position="235"/>
    </location>
</feature>
<reference evidence="1" key="1">
    <citation type="submission" date="2018-05" db="EMBL/GenBank/DDBJ databases">
        <authorList>
            <person name="Lanie J.A."/>
            <person name="Ng W.-L."/>
            <person name="Kazmierczak K.M."/>
            <person name="Andrzejewski T.M."/>
            <person name="Davidsen T.M."/>
            <person name="Wayne K.J."/>
            <person name="Tettelin H."/>
            <person name="Glass J.I."/>
            <person name="Rusch D."/>
            <person name="Podicherti R."/>
            <person name="Tsui H.-C.T."/>
            <person name="Winkler M.E."/>
        </authorList>
    </citation>
    <scope>NUCLEOTIDE SEQUENCE</scope>
</reference>
<gene>
    <name evidence="1" type="ORF">METZ01_LOCUS401405</name>
</gene>
<dbReference type="EMBL" id="UINC01153695">
    <property type="protein sequence ID" value="SVD48551.1"/>
    <property type="molecule type" value="Genomic_DNA"/>
</dbReference>
<sequence>MSLLDRQVLRVCLDNEVYAKISNLVKKDFFPRDLSTVVDTIHFCQDKYKTKLSVEDVLIAHREKFPALPESTRIKIEKEIQSLQSLDINPDIVEDIVHSFWKRTKAKFIGEEALEIYLGKKSDIGTLFRNITELKENEKNFSDTYSIVEAGVDELIERATAPAEFKFPGRVLEHIPGINRGNFGIIFARPEVGKTTFSCWLTSEYVKEGHSIAYWANEEPAHRVKLRILQSYFNM</sequence>
<name>A0A382VRJ7_9ZZZZ</name>
<accession>A0A382VRJ7</accession>
<dbReference type="SUPFAM" id="SSF52540">
    <property type="entry name" value="P-loop containing nucleoside triphosphate hydrolases"/>
    <property type="match status" value="1"/>
</dbReference>
<dbReference type="Gene3D" id="3.40.50.300">
    <property type="entry name" value="P-loop containing nucleotide triphosphate hydrolases"/>
    <property type="match status" value="1"/>
</dbReference>
<evidence type="ECO:0000313" key="1">
    <source>
        <dbReference type="EMBL" id="SVD48551.1"/>
    </source>
</evidence>
<proteinExistence type="predicted"/>
<organism evidence="1">
    <name type="scientific">marine metagenome</name>
    <dbReference type="NCBI Taxonomy" id="408172"/>
    <lineage>
        <taxon>unclassified sequences</taxon>
        <taxon>metagenomes</taxon>
        <taxon>ecological metagenomes</taxon>
    </lineage>
</organism>